<evidence type="ECO:0000313" key="5">
    <source>
        <dbReference type="Proteomes" id="UP000682733"/>
    </source>
</evidence>
<proteinExistence type="predicted"/>
<evidence type="ECO:0000313" key="3">
    <source>
        <dbReference type="EMBL" id="CAF0985844.1"/>
    </source>
</evidence>
<evidence type="ECO:0000259" key="2">
    <source>
        <dbReference type="Pfam" id="PF12874"/>
    </source>
</evidence>
<dbReference type="InterPro" id="IPR013087">
    <property type="entry name" value="Znf_C2H2_type"/>
</dbReference>
<dbReference type="Proteomes" id="UP000677228">
    <property type="component" value="Unassembled WGS sequence"/>
</dbReference>
<gene>
    <name evidence="3" type="ORF">OVA965_LOCUS13823</name>
    <name evidence="4" type="ORF">TMI583_LOCUS13826</name>
</gene>
<feature type="compositionally biased region" description="Polar residues" evidence="1">
    <location>
        <begin position="542"/>
        <end position="554"/>
    </location>
</feature>
<dbReference type="Pfam" id="PF12874">
    <property type="entry name" value="zf-met"/>
    <property type="match status" value="1"/>
</dbReference>
<feature type="compositionally biased region" description="Low complexity" evidence="1">
    <location>
        <begin position="650"/>
        <end position="673"/>
    </location>
</feature>
<dbReference type="EMBL" id="CAJNOK010005843">
    <property type="protein sequence ID" value="CAF0985844.1"/>
    <property type="molecule type" value="Genomic_DNA"/>
</dbReference>
<name>A0A8S2II04_9BILA</name>
<feature type="compositionally biased region" description="Polar residues" evidence="1">
    <location>
        <begin position="625"/>
        <end position="641"/>
    </location>
</feature>
<organism evidence="4 5">
    <name type="scientific">Didymodactylos carnosus</name>
    <dbReference type="NCBI Taxonomy" id="1234261"/>
    <lineage>
        <taxon>Eukaryota</taxon>
        <taxon>Metazoa</taxon>
        <taxon>Spiralia</taxon>
        <taxon>Gnathifera</taxon>
        <taxon>Rotifera</taxon>
        <taxon>Eurotatoria</taxon>
        <taxon>Bdelloidea</taxon>
        <taxon>Philodinida</taxon>
        <taxon>Philodinidae</taxon>
        <taxon>Didymodactylos</taxon>
    </lineage>
</organism>
<feature type="region of interest" description="Disordered" evidence="1">
    <location>
        <begin position="625"/>
        <end position="736"/>
    </location>
</feature>
<feature type="compositionally biased region" description="Low complexity" evidence="1">
    <location>
        <begin position="759"/>
        <end position="772"/>
    </location>
</feature>
<feature type="domain" description="C2H2-type" evidence="2">
    <location>
        <begin position="77"/>
        <end position="101"/>
    </location>
</feature>
<dbReference type="AlphaFoldDB" id="A0A8S2II04"/>
<dbReference type="Proteomes" id="UP000682733">
    <property type="component" value="Unassembled WGS sequence"/>
</dbReference>
<feature type="region of interest" description="Disordered" evidence="1">
    <location>
        <begin position="312"/>
        <end position="333"/>
    </location>
</feature>
<evidence type="ECO:0000313" key="4">
    <source>
        <dbReference type="EMBL" id="CAF3756164.1"/>
    </source>
</evidence>
<feature type="compositionally biased region" description="Polar residues" evidence="1">
    <location>
        <begin position="513"/>
        <end position="526"/>
    </location>
</feature>
<accession>A0A8S2II04</accession>
<comment type="caution">
    <text evidence="4">The sequence shown here is derived from an EMBL/GenBank/DDBJ whole genome shotgun (WGS) entry which is preliminary data.</text>
</comment>
<reference evidence="4" key="1">
    <citation type="submission" date="2021-02" db="EMBL/GenBank/DDBJ databases">
        <authorList>
            <person name="Nowell W R."/>
        </authorList>
    </citation>
    <scope>NUCLEOTIDE SEQUENCE</scope>
</reference>
<feature type="region of interest" description="Disordered" evidence="1">
    <location>
        <begin position="754"/>
        <end position="779"/>
    </location>
</feature>
<sequence length="803" mass="90339">MKSAALLSDNLNSRPSLLGPAPGQTVSSFLPLPDPPLPYAQIVRQQAAQLLSTPPIKIPQPHQQPSNVAQPKSQRRFSCPVCKTEHNNQKQFNTHLNSLQHHQAQSINDVLQSVPLEYRQSYSTLLSPDNLSKKVYNRELRCDSLFKQVKQPLLGLEYIIEFQFENILDNPLYVCDLCQCKCFYSNVLQHVLSIQHQKKFMKIHYSEMYDRVSSASTIRCEQQRICENFGRNIESRHGRGDVKLNIQLDTFLNQRPIVLNITHKKKKGAGFHIQFIPRIFEDYDYAFEQIESLQDTSNTPWSQVDDYKSTSQSKHLEPYISPPVNSNSNAPRGMTEEDLLYPFDRQYWYQNYNDVLLSRPIDPHSVTYQELPPPSLTNGLQAFRGVLEQLSAVPNQDTTSTDHDISPSHLILSNSQTTRSNGGILSNRRVILDKAKNSPPKEATPPVTVNKLISIPSVKSKKKQVFDGYSLLNNLNQESAQALLASLNSDDEEDEDNDIMETTAIKKPKQIEDYQQTTMSSTSENDYAQDRSEYESEDVVASPSTITSKQQKSSLNKKDQQQDQTISPMVAKRMLEAVLNGDLDVVHIQPYFSSLVSLIQSGEVELERDQAEQLLNKVLITSNSAKKTNEPATTTTSTKSSINEKKKRMTTSTSSSLKTTAHTSSNVSTTTSTPIPMALSPVKHSTSLSSDKTRKRTSGEHSTSSHRKKVSPLSHSIASTHATKHISSSSSRHPNNVSYVAKDLSSRKKDIQHFHSGHLSRSSSSSSLSAARPKSYHHHYHHQKDYLLSPSNSANKKLKRSFV</sequence>
<dbReference type="EMBL" id="CAJOBA010005850">
    <property type="protein sequence ID" value="CAF3756164.1"/>
    <property type="molecule type" value="Genomic_DNA"/>
</dbReference>
<evidence type="ECO:0000256" key="1">
    <source>
        <dbReference type="SAM" id="MobiDB-lite"/>
    </source>
</evidence>
<protein>
    <recommendedName>
        <fullName evidence="2">C2H2-type domain-containing protein</fullName>
    </recommendedName>
</protein>
<feature type="region of interest" description="Disordered" evidence="1">
    <location>
        <begin position="501"/>
        <end position="564"/>
    </location>
</feature>